<proteinExistence type="inferred from homology"/>
<keyword evidence="4" id="KW-0560">Oxidoreductase</keyword>
<feature type="signal peptide" evidence="5">
    <location>
        <begin position="1"/>
        <end position="23"/>
    </location>
</feature>
<evidence type="ECO:0000256" key="2">
    <source>
        <dbReference type="ARBA" id="ARBA00022630"/>
    </source>
</evidence>
<dbReference type="GO" id="GO:0050660">
    <property type="term" value="F:flavin adenine dinucleotide binding"/>
    <property type="evidence" value="ECO:0007669"/>
    <property type="project" value="InterPro"/>
</dbReference>
<feature type="chain" id="PRO_5023818526" description="Flavin-containing monooxygenase" evidence="5">
    <location>
        <begin position="24"/>
        <end position="721"/>
    </location>
</feature>
<feature type="non-terminal residue" evidence="6">
    <location>
        <position position="1"/>
    </location>
</feature>
<dbReference type="SUPFAM" id="SSF51905">
    <property type="entry name" value="FAD/NAD(P)-binding domain"/>
    <property type="match status" value="2"/>
</dbReference>
<evidence type="ECO:0000256" key="4">
    <source>
        <dbReference type="ARBA" id="ARBA00023002"/>
    </source>
</evidence>
<dbReference type="PANTHER" id="PTHR23023">
    <property type="entry name" value="DIMETHYLANILINE MONOOXYGENASE"/>
    <property type="match status" value="1"/>
</dbReference>
<keyword evidence="2" id="KW-0285">Flavoprotein</keyword>
<organism evidence="6 7">
    <name type="scientific">Eragrostis curvula</name>
    <name type="common">weeping love grass</name>
    <dbReference type="NCBI Taxonomy" id="38414"/>
    <lineage>
        <taxon>Eukaryota</taxon>
        <taxon>Viridiplantae</taxon>
        <taxon>Streptophyta</taxon>
        <taxon>Embryophyta</taxon>
        <taxon>Tracheophyta</taxon>
        <taxon>Spermatophyta</taxon>
        <taxon>Magnoliopsida</taxon>
        <taxon>Liliopsida</taxon>
        <taxon>Poales</taxon>
        <taxon>Poaceae</taxon>
        <taxon>PACMAD clade</taxon>
        <taxon>Chloridoideae</taxon>
        <taxon>Eragrostideae</taxon>
        <taxon>Eragrostidinae</taxon>
        <taxon>Eragrostis</taxon>
    </lineage>
</organism>
<comment type="caution">
    <text evidence="6">The sequence shown here is derived from an EMBL/GenBank/DDBJ whole genome shotgun (WGS) entry which is preliminary data.</text>
</comment>
<name>A0A5J9TG62_9POAL</name>
<protein>
    <recommendedName>
        <fullName evidence="8">Flavin-containing monooxygenase</fullName>
    </recommendedName>
</protein>
<dbReference type="InterPro" id="IPR020946">
    <property type="entry name" value="Flavin_mOase-like"/>
</dbReference>
<evidence type="ECO:0000256" key="1">
    <source>
        <dbReference type="ARBA" id="ARBA00009183"/>
    </source>
</evidence>
<reference evidence="6 7" key="1">
    <citation type="journal article" date="2019" name="Sci. Rep.">
        <title>A high-quality genome of Eragrostis curvula grass provides insights into Poaceae evolution and supports new strategies to enhance forage quality.</title>
        <authorList>
            <person name="Carballo J."/>
            <person name="Santos B.A.C.M."/>
            <person name="Zappacosta D."/>
            <person name="Garbus I."/>
            <person name="Selva J.P."/>
            <person name="Gallo C.A."/>
            <person name="Diaz A."/>
            <person name="Albertini E."/>
            <person name="Caccamo M."/>
            <person name="Echenique V."/>
        </authorList>
    </citation>
    <scope>NUCLEOTIDE SEQUENCE [LARGE SCALE GENOMIC DNA]</scope>
    <source>
        <strain evidence="7">cv. Victoria</strain>
        <tissue evidence="6">Leaf</tissue>
    </source>
</reference>
<dbReference type="GO" id="GO:0004499">
    <property type="term" value="F:N,N-dimethylaniline monooxygenase activity"/>
    <property type="evidence" value="ECO:0007669"/>
    <property type="project" value="InterPro"/>
</dbReference>
<dbReference type="Gramene" id="TVU10282">
    <property type="protein sequence ID" value="TVU10282"/>
    <property type="gene ID" value="EJB05_43803"/>
</dbReference>
<dbReference type="FunFam" id="3.50.50.60:FF:000169">
    <property type="entry name" value="Flavin-containing monooxygenase"/>
    <property type="match status" value="1"/>
</dbReference>
<evidence type="ECO:0008006" key="8">
    <source>
        <dbReference type="Google" id="ProtNLM"/>
    </source>
</evidence>
<dbReference type="InterPro" id="IPR050346">
    <property type="entry name" value="FMO-like"/>
</dbReference>
<keyword evidence="3" id="KW-0274">FAD</keyword>
<keyword evidence="7" id="KW-1185">Reference proteome</keyword>
<comment type="similarity">
    <text evidence="1">Belongs to the FMO family.</text>
</comment>
<dbReference type="GO" id="GO:0050661">
    <property type="term" value="F:NADP binding"/>
    <property type="evidence" value="ECO:0007669"/>
    <property type="project" value="InterPro"/>
</dbReference>
<evidence type="ECO:0000256" key="5">
    <source>
        <dbReference type="SAM" id="SignalP"/>
    </source>
</evidence>
<evidence type="ECO:0000256" key="3">
    <source>
        <dbReference type="ARBA" id="ARBA00022827"/>
    </source>
</evidence>
<evidence type="ECO:0000313" key="6">
    <source>
        <dbReference type="EMBL" id="TVU10282.1"/>
    </source>
</evidence>
<sequence length="721" mass="80742">MVHKPGAGLASSLVATLLTPLLCNICMNHNIHNTPFGSLEVNHVPNRGINMCRECMHARIPQMAVSDRVLGVREPDQHPLVRDDGQVDGAILGRCVSPAERAAHGAECGRVGELHEAEQGAPTSACLLLFSDGKACMDSWELIASVERLAWMHGFMGVDSTLEGPRSRVQEKEDEWRMNQTWTLYTKGTLPFLLPTTWKQSKRMERKRVGIVGAGVSGLAACKHALDTGFSPVVFEADESIGGVWTRTLESTRLQATTGAYRFSDLAWPESVTEKYPSHRKVMDYIKSYACKFELLKYIRFNSQVLGVEYFGATEEEIMSLELWSGNGTAFGAGKGGVWRLTVKDLKVGNTEVFQVDFLILCIGRHSGTPNIPEFQANGPELFKGKILHSLDYSYMDNVAEFVKGKHVTIVGSGKSAFDIAAEVARVNGTSKPCTMIYRTKHWLVHKSSVWGVELGYLYLNRISQLLFHKPGEGFLHYILATALSPLRWAISKVIETYFKWSIPLQKHGMVPDYNFSYAMSACLIAMLPEGFYDMVDEGSIMLKKSKTFSFCDNGIILQDGNERVKSDIVILATGFRGDQKLRDIFTANWCKRIVAGSSNTAVPLYRECIHPRIPQLAIIGYSESLTHIYAAERMANWVAHFLGGGFQLPSIRCMEKSIAEWTKYKNRYNGKYFRRSCISTINIWFNDLLCQDIGCNPKRKKGFLAEWFQPYGPADYAGLY</sequence>
<dbReference type="Proteomes" id="UP000324897">
    <property type="component" value="Chromosome 3"/>
</dbReference>
<dbReference type="AlphaFoldDB" id="A0A5J9TG62"/>
<dbReference type="Pfam" id="PF00743">
    <property type="entry name" value="FMO-like"/>
    <property type="match status" value="1"/>
</dbReference>
<dbReference type="InterPro" id="IPR036188">
    <property type="entry name" value="FAD/NAD-bd_sf"/>
</dbReference>
<keyword evidence="5" id="KW-0732">Signal</keyword>
<dbReference type="FunFam" id="3.50.50.60:FF:000170">
    <property type="entry name" value="Flavin-containing monooxygenase"/>
    <property type="match status" value="1"/>
</dbReference>
<dbReference type="OrthoDB" id="66881at2759"/>
<dbReference type="EMBL" id="RWGY01000039">
    <property type="protein sequence ID" value="TVU10282.1"/>
    <property type="molecule type" value="Genomic_DNA"/>
</dbReference>
<gene>
    <name evidence="6" type="ORF">EJB05_43803</name>
</gene>
<accession>A0A5J9TG62</accession>
<dbReference type="Gene3D" id="3.50.50.60">
    <property type="entry name" value="FAD/NAD(P)-binding domain"/>
    <property type="match status" value="3"/>
</dbReference>
<evidence type="ECO:0000313" key="7">
    <source>
        <dbReference type="Proteomes" id="UP000324897"/>
    </source>
</evidence>